<dbReference type="PANTHER" id="PTHR24096:SF267">
    <property type="entry name" value="MALONATE--COA LIGASE ACSF3, MITOCHONDRIAL"/>
    <property type="match status" value="1"/>
</dbReference>
<dbReference type="PROSITE" id="PS00455">
    <property type="entry name" value="AMP_BINDING"/>
    <property type="match status" value="1"/>
</dbReference>
<dbReference type="GO" id="GO:0031957">
    <property type="term" value="F:very long-chain fatty acid-CoA ligase activity"/>
    <property type="evidence" value="ECO:0007669"/>
    <property type="project" value="TreeGrafter"/>
</dbReference>
<dbReference type="InterPro" id="IPR020802">
    <property type="entry name" value="TesA-like"/>
</dbReference>
<keyword evidence="1" id="KW-0596">Phosphopantetheine</keyword>
<dbReference type="PANTHER" id="PTHR24096">
    <property type="entry name" value="LONG-CHAIN-FATTY-ACID--COA LIGASE"/>
    <property type="match status" value="1"/>
</dbReference>
<keyword evidence="2" id="KW-0597">Phosphoprotein</keyword>
<dbReference type="Gene3D" id="3.30.300.30">
    <property type="match status" value="1"/>
</dbReference>
<dbReference type="Gene3D" id="3.40.50.1820">
    <property type="entry name" value="alpha/beta hydrolase"/>
    <property type="match status" value="1"/>
</dbReference>
<dbReference type="Gene3D" id="3.40.50.12780">
    <property type="entry name" value="N-terminal domain of ligase-like"/>
    <property type="match status" value="1"/>
</dbReference>
<organism evidence="5 6">
    <name type="scientific">Galerina marginata (strain CBS 339.88)</name>
    <dbReference type="NCBI Taxonomy" id="685588"/>
    <lineage>
        <taxon>Eukaryota</taxon>
        <taxon>Fungi</taxon>
        <taxon>Dikarya</taxon>
        <taxon>Basidiomycota</taxon>
        <taxon>Agaricomycotina</taxon>
        <taxon>Agaricomycetes</taxon>
        <taxon>Agaricomycetidae</taxon>
        <taxon>Agaricales</taxon>
        <taxon>Agaricineae</taxon>
        <taxon>Strophariaceae</taxon>
        <taxon>Galerina</taxon>
    </lineage>
</organism>
<dbReference type="InterPro" id="IPR020845">
    <property type="entry name" value="AMP-binding_CS"/>
</dbReference>
<proteinExistence type="predicted"/>
<dbReference type="HOGENOM" id="CLU_000022_23_6_1"/>
<dbReference type="SUPFAM" id="SSF53474">
    <property type="entry name" value="alpha/beta-Hydrolases"/>
    <property type="match status" value="1"/>
</dbReference>
<dbReference type="InterPro" id="IPR001031">
    <property type="entry name" value="Thioesterase"/>
</dbReference>
<dbReference type="InterPro" id="IPR000873">
    <property type="entry name" value="AMP-dep_synth/lig_dom"/>
</dbReference>
<reference evidence="6" key="1">
    <citation type="journal article" date="2014" name="Proc. Natl. Acad. Sci. U.S.A.">
        <title>Extensive sampling of basidiomycete genomes demonstrates inadequacy of the white-rot/brown-rot paradigm for wood decay fungi.</title>
        <authorList>
            <person name="Riley R."/>
            <person name="Salamov A.A."/>
            <person name="Brown D.W."/>
            <person name="Nagy L.G."/>
            <person name="Floudas D."/>
            <person name="Held B.W."/>
            <person name="Levasseur A."/>
            <person name="Lombard V."/>
            <person name="Morin E."/>
            <person name="Otillar R."/>
            <person name="Lindquist E.A."/>
            <person name="Sun H."/>
            <person name="LaButti K.M."/>
            <person name="Schmutz J."/>
            <person name="Jabbour D."/>
            <person name="Luo H."/>
            <person name="Baker S.E."/>
            <person name="Pisabarro A.G."/>
            <person name="Walton J.D."/>
            <person name="Blanchette R.A."/>
            <person name="Henrissat B."/>
            <person name="Martin F."/>
            <person name="Cullen D."/>
            <person name="Hibbett D.S."/>
            <person name="Grigoriev I.V."/>
        </authorList>
    </citation>
    <scope>NUCLEOTIDE SEQUENCE [LARGE SCALE GENOMIC DNA]</scope>
    <source>
        <strain evidence="6">CBS 339.88</strain>
    </source>
</reference>
<dbReference type="InterPro" id="IPR036736">
    <property type="entry name" value="ACP-like_sf"/>
</dbReference>
<evidence type="ECO:0000313" key="6">
    <source>
        <dbReference type="Proteomes" id="UP000027222"/>
    </source>
</evidence>
<sequence>MAADEISTLPDLLQARCQASTAKLSFLNAAGDIVKSLSYAQLFAEAQEYAVRLISAGLRTDGSDVVITQFTDHESHIRIFWACCLAGIPICPIPLLHLDQSRQVLLFEHLQQLFNGPTLISTDDTISSVHGLVPVLKTLSISHLETVEIRPDAHSQIFPFITIKPDDIVCFMLTSGSTGNSKAVGLRHSNLLSCVRGKAKHHNTTSSSRILNWIAFDHVACISDVLLQAIVADANQYHISPTAIIQNPRSLLDLCSKYRISFTFSPNFLLAQICRDVVAAPYAQGSLDLSRITAFISGGEAVPVKTAVEFADILEQFGAPRDSLRAGFGMTETCAGCIFDTRPIPRNVKDFTFKYLSLGKCSDGVSVRVVNPTTSTVCAPLEAGQLQVKGPTVFREYYNNLKANAESFVDGWFITGDTALLDADGHLHMVGRDKDCININGVKHPSIDVEHYIEDQKIDGLMKSFVYVCPMRLADADTETYTVFYQHEILVEDPLAVSDIKRIVATNQAIKAACAVFCAQAPYTTIPLPRKFFTKTALGKISRSTLVTAYLKGQYEGIAESLVLEEDAADNGTDAPNAVEEVLFDVVTTLFSHKNGPIKRSHNLFDLGASSMQLMQLKQRLQERLSISNIPAIEILKRPGLGDLSSYLADLLNPINTSPTSPEYNPLVCLNPAGSKPPLFFVHPGMGEVLVFVKLAGVLADDRPLYALRARGFEPGQTPFTSLVEMVECYTSAIEKVYPNGPYYLGGYSFGGTIAYEMGKELARRGKQVAWVGILDVPSESLIPAEYCWVDSLVDICDILKLMPGRSSEELKRSLEQEFPGALIPDSEPPAAGEIVQWVFDNGDQAQWKALQLTTASFVRWVSVAYGRIRVGRGYEPSGIVPGALMTMFCPAPAPYMGARSISGITSRRGGSSGSGSKWWMSMAATMRCFRRIMSVRLRRSLGRRLGGRRVRDSRRRACFSLNHSPRRLASTSIFSRRTGRLLRGTMRTRQGGSSSKICVCGSRKIWSRLMLRAFSSLATARRSLRGSVMQRRLCAPIILRV</sequence>
<dbReference type="AlphaFoldDB" id="A0A067SIH3"/>
<evidence type="ECO:0000259" key="4">
    <source>
        <dbReference type="PROSITE" id="PS50075"/>
    </source>
</evidence>
<evidence type="ECO:0000256" key="1">
    <source>
        <dbReference type="ARBA" id="ARBA00022450"/>
    </source>
</evidence>
<dbReference type="Proteomes" id="UP000027222">
    <property type="component" value="Unassembled WGS sequence"/>
</dbReference>
<gene>
    <name evidence="5" type="ORF">GALMADRAFT_232431</name>
</gene>
<dbReference type="GO" id="GO:0006633">
    <property type="term" value="P:fatty acid biosynthetic process"/>
    <property type="evidence" value="ECO:0007669"/>
    <property type="project" value="TreeGrafter"/>
</dbReference>
<dbReference type="InterPro" id="IPR029058">
    <property type="entry name" value="AB_hydrolase_fold"/>
</dbReference>
<evidence type="ECO:0000256" key="2">
    <source>
        <dbReference type="ARBA" id="ARBA00022553"/>
    </source>
</evidence>
<evidence type="ECO:0000313" key="5">
    <source>
        <dbReference type="EMBL" id="KDR66558.1"/>
    </source>
</evidence>
<keyword evidence="6" id="KW-1185">Reference proteome</keyword>
<name>A0A067SIH3_GALM3</name>
<dbReference type="InterPro" id="IPR009081">
    <property type="entry name" value="PP-bd_ACP"/>
</dbReference>
<dbReference type="InterPro" id="IPR042099">
    <property type="entry name" value="ANL_N_sf"/>
</dbReference>
<protein>
    <recommendedName>
        <fullName evidence="4">Carrier domain-containing protein</fullName>
    </recommendedName>
</protein>
<dbReference type="EMBL" id="KL142422">
    <property type="protein sequence ID" value="KDR66558.1"/>
    <property type="molecule type" value="Genomic_DNA"/>
</dbReference>
<dbReference type="STRING" id="685588.A0A067SIH3"/>
<accession>A0A067SIH3</accession>
<dbReference type="OrthoDB" id="288590at2759"/>
<dbReference type="Pfam" id="PF00975">
    <property type="entry name" value="Thioesterase"/>
    <property type="match status" value="1"/>
</dbReference>
<dbReference type="Pfam" id="PF00501">
    <property type="entry name" value="AMP-binding"/>
    <property type="match status" value="1"/>
</dbReference>
<dbReference type="SUPFAM" id="SSF47336">
    <property type="entry name" value="ACP-like"/>
    <property type="match status" value="1"/>
</dbReference>
<dbReference type="PROSITE" id="PS50075">
    <property type="entry name" value="CARRIER"/>
    <property type="match status" value="1"/>
</dbReference>
<feature type="domain" description="Carrier" evidence="4">
    <location>
        <begin position="574"/>
        <end position="652"/>
    </location>
</feature>
<dbReference type="SMART" id="SM00824">
    <property type="entry name" value="PKS_TE"/>
    <property type="match status" value="1"/>
</dbReference>
<dbReference type="Pfam" id="PF00550">
    <property type="entry name" value="PP-binding"/>
    <property type="match status" value="1"/>
</dbReference>
<keyword evidence="3" id="KW-0808">Transferase</keyword>
<dbReference type="Gene3D" id="1.10.1200.10">
    <property type="entry name" value="ACP-like"/>
    <property type="match status" value="1"/>
</dbReference>
<dbReference type="GO" id="GO:0016740">
    <property type="term" value="F:transferase activity"/>
    <property type="evidence" value="ECO:0007669"/>
    <property type="project" value="UniProtKB-KW"/>
</dbReference>
<dbReference type="SUPFAM" id="SSF56801">
    <property type="entry name" value="Acetyl-CoA synthetase-like"/>
    <property type="match status" value="1"/>
</dbReference>
<dbReference type="InterPro" id="IPR045851">
    <property type="entry name" value="AMP-bd_C_sf"/>
</dbReference>
<evidence type="ECO:0000256" key="3">
    <source>
        <dbReference type="ARBA" id="ARBA00022679"/>
    </source>
</evidence>